<evidence type="ECO:0000313" key="2">
    <source>
        <dbReference type="EMBL" id="MCS0658920.1"/>
    </source>
</evidence>
<keyword evidence="2" id="KW-0548">Nucleotidyltransferase</keyword>
<dbReference type="InterPro" id="IPR000594">
    <property type="entry name" value="ThiF_NAD_FAD-bd"/>
</dbReference>
<name>A0ABT2CY64_9BURK</name>
<dbReference type="PANTHER" id="PTHR43267">
    <property type="entry name" value="TRNA THREONYLCARBAMOYLADENOSINE DEHYDRATASE"/>
    <property type="match status" value="1"/>
</dbReference>
<dbReference type="RefSeq" id="WP_258812104.1">
    <property type="nucleotide sequence ID" value="NZ_JANUGU010000003.1"/>
</dbReference>
<dbReference type="Gene3D" id="3.40.50.720">
    <property type="entry name" value="NAD(P)-binding Rossmann-like Domain"/>
    <property type="match status" value="1"/>
</dbReference>
<dbReference type="CDD" id="cd01483">
    <property type="entry name" value="E1_enzyme_family"/>
    <property type="match status" value="1"/>
</dbReference>
<dbReference type="EMBL" id="JANUGU010000003">
    <property type="protein sequence ID" value="MCS0658920.1"/>
    <property type="molecule type" value="Genomic_DNA"/>
</dbReference>
<reference evidence="2 3" key="1">
    <citation type="submission" date="2022-08" db="EMBL/GenBank/DDBJ databases">
        <title>Reclassification of Massilia species as members of the genera Telluria, Duganella, Pseudoduganella, Mokoshia gen. nov. and Zemynaea gen. nov. using orthogonal and non-orthogonal genome-based approaches.</title>
        <authorList>
            <person name="Bowman J.P."/>
        </authorList>
    </citation>
    <scope>NUCLEOTIDE SEQUENCE [LARGE SCALE GENOMIC DNA]</scope>
    <source>
        <strain evidence="2 3">JCM 31606</strain>
    </source>
</reference>
<gene>
    <name evidence="2" type="ORF">NX778_12685</name>
</gene>
<protein>
    <submittedName>
        <fullName evidence="2">ThiF family adenylyltransferase</fullName>
    </submittedName>
</protein>
<evidence type="ECO:0000259" key="1">
    <source>
        <dbReference type="Pfam" id="PF00899"/>
    </source>
</evidence>
<dbReference type="Proteomes" id="UP001204621">
    <property type="component" value="Unassembled WGS sequence"/>
</dbReference>
<evidence type="ECO:0000313" key="3">
    <source>
        <dbReference type="Proteomes" id="UP001204621"/>
    </source>
</evidence>
<dbReference type="InterPro" id="IPR035985">
    <property type="entry name" value="Ubiquitin-activating_enz"/>
</dbReference>
<feature type="domain" description="THIF-type NAD/FAD binding fold" evidence="1">
    <location>
        <begin position="11"/>
        <end position="257"/>
    </location>
</feature>
<sequence>MTAFDYQQAFARNIGWVTPSEQQALRGKRVAIAGMGGVGGNHLLTLARLGVAHFRIADFDYFDLANFNRQVGAMMSTVGQSKAEVMARMARDINPQIEVEIFGEGVDESNLRAFLSGCDLYVDSLDFFAFDIRQRTFALCAEMGVPATTAAPLGMGAAVLTFMPGGMTFEEYFQWGRHDEVEKAIRFVVGLAPAGLHRPYLVVPEAVNFGERRGPSTFMACQLCAGMAATEALKILLRRGKVLAAPWGMQFDAYRGKLARTWRPGGNGNPLHRLMIAIGRRQFARNAQR</sequence>
<keyword evidence="3" id="KW-1185">Reference proteome</keyword>
<proteinExistence type="predicted"/>
<keyword evidence="2" id="KW-0808">Transferase</keyword>
<dbReference type="Pfam" id="PF00899">
    <property type="entry name" value="ThiF"/>
    <property type="match status" value="1"/>
</dbReference>
<dbReference type="PANTHER" id="PTHR43267:SF1">
    <property type="entry name" value="TRNA THREONYLCARBAMOYLADENOSINE DEHYDRATASE"/>
    <property type="match status" value="1"/>
</dbReference>
<organism evidence="2 3">
    <name type="scientific">Massilia terrae</name>
    <dbReference type="NCBI Taxonomy" id="1811224"/>
    <lineage>
        <taxon>Bacteria</taxon>
        <taxon>Pseudomonadati</taxon>
        <taxon>Pseudomonadota</taxon>
        <taxon>Betaproteobacteria</taxon>
        <taxon>Burkholderiales</taxon>
        <taxon>Oxalobacteraceae</taxon>
        <taxon>Telluria group</taxon>
        <taxon>Massilia</taxon>
    </lineage>
</organism>
<dbReference type="NCBIfam" id="NF006077">
    <property type="entry name" value="PRK08223.1"/>
    <property type="match status" value="1"/>
</dbReference>
<dbReference type="SUPFAM" id="SSF69572">
    <property type="entry name" value="Activating enzymes of the ubiquitin-like proteins"/>
    <property type="match status" value="1"/>
</dbReference>
<comment type="caution">
    <text evidence="2">The sequence shown here is derived from an EMBL/GenBank/DDBJ whole genome shotgun (WGS) entry which is preliminary data.</text>
</comment>
<dbReference type="InterPro" id="IPR045886">
    <property type="entry name" value="ThiF/MoeB/HesA"/>
</dbReference>
<dbReference type="GO" id="GO:0016779">
    <property type="term" value="F:nucleotidyltransferase activity"/>
    <property type="evidence" value="ECO:0007669"/>
    <property type="project" value="UniProtKB-KW"/>
</dbReference>
<accession>A0ABT2CY64</accession>